<dbReference type="Proteomes" id="UP001165124">
    <property type="component" value="Unassembled WGS sequence"/>
</dbReference>
<protein>
    <submittedName>
        <fullName evidence="1">Uncharacterized protein</fullName>
    </submittedName>
</protein>
<evidence type="ECO:0000313" key="1">
    <source>
        <dbReference type="EMBL" id="GLW63394.1"/>
    </source>
</evidence>
<dbReference type="AlphaFoldDB" id="A0A9W6UU21"/>
<accession>A0A9W6UU21</accession>
<comment type="caution">
    <text evidence="1">The sequence shown here is derived from an EMBL/GenBank/DDBJ whole genome shotgun (WGS) entry which is preliminary data.</text>
</comment>
<name>A0A9W6UU21_9ACTN</name>
<organism evidence="1 2">
    <name type="scientific">Actinomadura rubrobrunea</name>
    <dbReference type="NCBI Taxonomy" id="115335"/>
    <lineage>
        <taxon>Bacteria</taxon>
        <taxon>Bacillati</taxon>
        <taxon>Actinomycetota</taxon>
        <taxon>Actinomycetes</taxon>
        <taxon>Streptosporangiales</taxon>
        <taxon>Thermomonosporaceae</taxon>
        <taxon>Actinomadura</taxon>
    </lineage>
</organism>
<dbReference type="EMBL" id="BSRZ01000002">
    <property type="protein sequence ID" value="GLW63394.1"/>
    <property type="molecule type" value="Genomic_DNA"/>
</dbReference>
<proteinExistence type="predicted"/>
<reference evidence="1" key="1">
    <citation type="submission" date="2023-02" db="EMBL/GenBank/DDBJ databases">
        <title>Actinomadura rubrobrunea NBRC 14622.</title>
        <authorList>
            <person name="Ichikawa N."/>
            <person name="Sato H."/>
            <person name="Tonouchi N."/>
        </authorList>
    </citation>
    <scope>NUCLEOTIDE SEQUENCE</scope>
    <source>
        <strain evidence="1">NBRC 14622</strain>
    </source>
</reference>
<evidence type="ECO:0000313" key="2">
    <source>
        <dbReference type="Proteomes" id="UP001165124"/>
    </source>
</evidence>
<sequence length="99" mass="11546">MSISAATCAIGRVWQQWTSWRRPRPTARRGDTRQVGRFMSALSSKRVHWRRGRAQAWMHPHAELRSRRNRAFYLRGPPKGVATALLLPWKGPEERDVMP</sequence>
<keyword evidence="2" id="KW-1185">Reference proteome</keyword>
<gene>
    <name evidence="1" type="ORF">Arub01_16380</name>
</gene>